<reference evidence="1 2" key="1">
    <citation type="journal article" date="2014" name="Am. J. Bot.">
        <title>Genome assembly and annotation for red clover (Trifolium pratense; Fabaceae).</title>
        <authorList>
            <person name="Istvanek J."/>
            <person name="Jaros M."/>
            <person name="Krenek A."/>
            <person name="Repkova J."/>
        </authorList>
    </citation>
    <scope>NUCLEOTIDE SEQUENCE [LARGE SCALE GENOMIC DNA]</scope>
    <source>
        <strain evidence="2">cv. Tatra</strain>
        <tissue evidence="1">Young leaves</tissue>
    </source>
</reference>
<name>A0A2K3KW41_TRIPR</name>
<protein>
    <submittedName>
        <fullName evidence="1">Uncharacterized protein</fullName>
    </submittedName>
</protein>
<comment type="caution">
    <text evidence="1">The sequence shown here is derived from an EMBL/GenBank/DDBJ whole genome shotgun (WGS) entry which is preliminary data.</text>
</comment>
<proteinExistence type="predicted"/>
<reference evidence="1 2" key="2">
    <citation type="journal article" date="2017" name="Front. Plant Sci.">
        <title>Gene Classification and Mining of Molecular Markers Useful in Red Clover (Trifolium pratense) Breeding.</title>
        <authorList>
            <person name="Istvanek J."/>
            <person name="Dluhosova J."/>
            <person name="Dluhos P."/>
            <person name="Patkova L."/>
            <person name="Nedelnik J."/>
            <person name="Repkova J."/>
        </authorList>
    </citation>
    <scope>NUCLEOTIDE SEQUENCE [LARGE SCALE GENOMIC DNA]</scope>
    <source>
        <strain evidence="2">cv. Tatra</strain>
        <tissue evidence="1">Young leaves</tissue>
    </source>
</reference>
<dbReference type="EMBL" id="ASHM01113927">
    <property type="protein sequence ID" value="PNX70497.1"/>
    <property type="molecule type" value="Genomic_DNA"/>
</dbReference>
<evidence type="ECO:0000313" key="1">
    <source>
        <dbReference type="EMBL" id="PNX70497.1"/>
    </source>
</evidence>
<accession>A0A2K3KW41</accession>
<dbReference type="AlphaFoldDB" id="A0A2K3KW41"/>
<sequence>MRAEFPDFDLVDKVSFDGYEDVTSNEEVEIEDEVETTPKLRAKRNIVRPKKLDGFEVPNLKKGSRAKGI</sequence>
<dbReference type="Proteomes" id="UP000236291">
    <property type="component" value="Unassembled WGS sequence"/>
</dbReference>
<gene>
    <name evidence="1" type="ORF">L195_g057452</name>
</gene>
<evidence type="ECO:0000313" key="2">
    <source>
        <dbReference type="Proteomes" id="UP000236291"/>
    </source>
</evidence>
<organism evidence="1 2">
    <name type="scientific">Trifolium pratense</name>
    <name type="common">Red clover</name>
    <dbReference type="NCBI Taxonomy" id="57577"/>
    <lineage>
        <taxon>Eukaryota</taxon>
        <taxon>Viridiplantae</taxon>
        <taxon>Streptophyta</taxon>
        <taxon>Embryophyta</taxon>
        <taxon>Tracheophyta</taxon>
        <taxon>Spermatophyta</taxon>
        <taxon>Magnoliopsida</taxon>
        <taxon>eudicotyledons</taxon>
        <taxon>Gunneridae</taxon>
        <taxon>Pentapetalae</taxon>
        <taxon>rosids</taxon>
        <taxon>fabids</taxon>
        <taxon>Fabales</taxon>
        <taxon>Fabaceae</taxon>
        <taxon>Papilionoideae</taxon>
        <taxon>50 kb inversion clade</taxon>
        <taxon>NPAAA clade</taxon>
        <taxon>Hologalegina</taxon>
        <taxon>IRL clade</taxon>
        <taxon>Trifolieae</taxon>
        <taxon>Trifolium</taxon>
    </lineage>
</organism>